<dbReference type="InterPro" id="IPR029062">
    <property type="entry name" value="Class_I_gatase-like"/>
</dbReference>
<sequence length="314" mass="35800">MMISTAQLGFLYFSVLGALVAGIATNNRPIIGVLAQTSYDHLLDYGPSYVAASYVKFLESGGARVVPIAVNQSLEYYEHLLHSINGVLLPGGDQAFDTSTYSKSAKIIMNLAMKANDNGDYFPMWGTCLGHEWMIFDIAEKFVFMDTNSTNVNFKLKFASDFQTSRLFNSAPERLVKIMANKAVSFNYHETSLTIKNYTKDEKLTKFFRILTTSLDENGMEFVSTMEAYRYPFYGVQWHPEKNNFEWMLEQYINHSEEAVLVTQYLANFFVQEARKSAHKFSSQSEELAALTYSYTPVYTGSNTNFQQCYFLKE</sequence>
<dbReference type="Proteomes" id="UP000694865">
    <property type="component" value="Unplaced"/>
</dbReference>
<comment type="catalytic activity">
    <reaction evidence="7">
        <text>(6S)-5,6,7,8-tetrahydrofolyl-(gamma-L-Glu)(n) + (n-1) H2O = (6S)-5,6,7,8-tetrahydrofolate + (n-1) L-glutamate</text>
        <dbReference type="Rhea" id="RHEA:56784"/>
        <dbReference type="Rhea" id="RHEA-COMP:14738"/>
        <dbReference type="ChEBI" id="CHEBI:15377"/>
        <dbReference type="ChEBI" id="CHEBI:29985"/>
        <dbReference type="ChEBI" id="CHEBI:57453"/>
        <dbReference type="ChEBI" id="CHEBI:141005"/>
        <dbReference type="EC" id="3.4.19.9"/>
    </reaction>
</comment>
<evidence type="ECO:0000256" key="8">
    <source>
        <dbReference type="SAM" id="SignalP"/>
    </source>
</evidence>
<dbReference type="PROSITE" id="PS51273">
    <property type="entry name" value="GATASE_TYPE_1"/>
    <property type="match status" value="1"/>
</dbReference>
<protein>
    <recommendedName>
        <fullName evidence="3 7">folate gamma-glutamyl hydrolase</fullName>
        <ecNumber evidence="3 7">3.4.19.9</ecNumber>
    </recommendedName>
</protein>
<evidence type="ECO:0000313" key="10">
    <source>
        <dbReference type="RefSeq" id="XP_002740734.1"/>
    </source>
</evidence>
<evidence type="ECO:0000313" key="9">
    <source>
        <dbReference type="Proteomes" id="UP000694865"/>
    </source>
</evidence>
<evidence type="ECO:0000256" key="2">
    <source>
        <dbReference type="ARBA" id="ARBA00011083"/>
    </source>
</evidence>
<organism evidence="9 10">
    <name type="scientific">Saccoglossus kowalevskii</name>
    <name type="common">Acorn worm</name>
    <dbReference type="NCBI Taxonomy" id="10224"/>
    <lineage>
        <taxon>Eukaryota</taxon>
        <taxon>Metazoa</taxon>
        <taxon>Hemichordata</taxon>
        <taxon>Enteropneusta</taxon>
        <taxon>Harrimaniidae</taxon>
        <taxon>Saccoglossus</taxon>
    </lineage>
</organism>
<evidence type="ECO:0000256" key="5">
    <source>
        <dbReference type="ARBA" id="ARBA00022729"/>
    </source>
</evidence>
<evidence type="ECO:0000256" key="3">
    <source>
        <dbReference type="ARBA" id="ARBA00012886"/>
    </source>
</evidence>
<gene>
    <name evidence="10" type="primary">LOC100377250</name>
</gene>
<comment type="subcellular location">
    <subcellularLocation>
        <location evidence="1">Secreted</location>
        <location evidence="1">Extracellular space</location>
    </subcellularLocation>
</comment>
<keyword evidence="4" id="KW-0964">Secreted</keyword>
<feature type="signal peptide" evidence="8">
    <location>
        <begin position="1"/>
        <end position="17"/>
    </location>
</feature>
<accession>A0ABM0GZB8</accession>
<name>A0ABM0GZB8_SACKO</name>
<comment type="similarity">
    <text evidence="2">Belongs to the peptidase C26 family.</text>
</comment>
<feature type="active site" evidence="7">
    <location>
        <position position="239"/>
    </location>
</feature>
<dbReference type="PROSITE" id="PS51275">
    <property type="entry name" value="PEPTIDASE_C26_GGH"/>
    <property type="match status" value="1"/>
</dbReference>
<keyword evidence="9" id="KW-1185">Reference proteome</keyword>
<feature type="active site" description="Nucleophile" evidence="7">
    <location>
        <position position="128"/>
    </location>
</feature>
<dbReference type="PANTHER" id="PTHR11315">
    <property type="entry name" value="PROTEASE FAMILY C26 GAMMA-GLUTAMYL HYDROLASE"/>
    <property type="match status" value="1"/>
</dbReference>
<dbReference type="SUPFAM" id="SSF52317">
    <property type="entry name" value="Class I glutamine amidotransferase-like"/>
    <property type="match status" value="1"/>
</dbReference>
<dbReference type="PANTHER" id="PTHR11315:SF0">
    <property type="entry name" value="FOLATE GAMMA-GLUTAMYL HYDROLASE"/>
    <property type="match status" value="1"/>
</dbReference>
<dbReference type="RefSeq" id="XP_002740734.1">
    <property type="nucleotide sequence ID" value="XM_002740688.2"/>
</dbReference>
<evidence type="ECO:0000256" key="4">
    <source>
        <dbReference type="ARBA" id="ARBA00022525"/>
    </source>
</evidence>
<evidence type="ECO:0000256" key="1">
    <source>
        <dbReference type="ARBA" id="ARBA00004239"/>
    </source>
</evidence>
<dbReference type="InterPro" id="IPR015527">
    <property type="entry name" value="Pept_C26_g-glut_hydrolase"/>
</dbReference>
<evidence type="ECO:0000256" key="7">
    <source>
        <dbReference type="PROSITE-ProRule" id="PRU00607"/>
    </source>
</evidence>
<dbReference type="Pfam" id="PF07722">
    <property type="entry name" value="Peptidase_C26"/>
    <property type="match status" value="1"/>
</dbReference>
<dbReference type="GeneID" id="100377250"/>
<dbReference type="InterPro" id="IPR011697">
    <property type="entry name" value="Peptidase_C26"/>
</dbReference>
<reference evidence="10" key="1">
    <citation type="submission" date="2025-08" db="UniProtKB">
        <authorList>
            <consortium name="RefSeq"/>
        </authorList>
    </citation>
    <scope>IDENTIFICATION</scope>
    <source>
        <tissue evidence="10">Testes</tissue>
    </source>
</reference>
<dbReference type="EC" id="3.4.19.9" evidence="3 7"/>
<keyword evidence="5 8" id="KW-0732">Signal</keyword>
<dbReference type="Gene3D" id="3.40.50.880">
    <property type="match status" value="1"/>
</dbReference>
<keyword evidence="6 7" id="KW-0378">Hydrolase</keyword>
<proteinExistence type="inferred from homology"/>
<evidence type="ECO:0000256" key="6">
    <source>
        <dbReference type="ARBA" id="ARBA00022801"/>
    </source>
</evidence>
<feature type="chain" id="PRO_5047119631" description="folate gamma-glutamyl hydrolase" evidence="8">
    <location>
        <begin position="18"/>
        <end position="314"/>
    </location>
</feature>